<reference evidence="16" key="1">
    <citation type="journal article" date="2020" name="Fungal Divers.">
        <title>Resolving the Mortierellaceae phylogeny through synthesis of multi-gene phylogenetics and phylogenomics.</title>
        <authorList>
            <person name="Vandepol N."/>
            <person name="Liber J."/>
            <person name="Desiro A."/>
            <person name="Na H."/>
            <person name="Kennedy M."/>
            <person name="Barry K."/>
            <person name="Grigoriev I.V."/>
            <person name="Miller A.N."/>
            <person name="O'Donnell K."/>
            <person name="Stajich J.E."/>
            <person name="Bonito G."/>
        </authorList>
    </citation>
    <scope>NUCLEOTIDE SEQUENCE</scope>
    <source>
        <strain evidence="16">BC1065</strain>
    </source>
</reference>
<keyword evidence="10 14" id="KW-0472">Membrane</keyword>
<name>A0A9P6PQH8_9FUNG</name>
<keyword evidence="8 14" id="KW-0256">Endoplasmic reticulum</keyword>
<keyword evidence="6 14" id="KW-0808">Transferase</keyword>
<dbReference type="InterPro" id="IPR007873">
    <property type="entry name" value="Glycosyltransferase_ALG3"/>
</dbReference>
<comment type="pathway">
    <text evidence="2 14">Protein modification; protein glycosylation.</text>
</comment>
<evidence type="ECO:0000256" key="5">
    <source>
        <dbReference type="ARBA" id="ARBA00022676"/>
    </source>
</evidence>
<evidence type="ECO:0000256" key="2">
    <source>
        <dbReference type="ARBA" id="ARBA00004922"/>
    </source>
</evidence>
<organism evidence="16 17">
    <name type="scientific">Actinomortierella ambigua</name>
    <dbReference type="NCBI Taxonomy" id="1343610"/>
    <lineage>
        <taxon>Eukaryota</taxon>
        <taxon>Fungi</taxon>
        <taxon>Fungi incertae sedis</taxon>
        <taxon>Mucoromycota</taxon>
        <taxon>Mortierellomycotina</taxon>
        <taxon>Mortierellomycetes</taxon>
        <taxon>Mortierellales</taxon>
        <taxon>Mortierellaceae</taxon>
        <taxon>Actinomortierella</taxon>
    </lineage>
</organism>
<comment type="caution">
    <text evidence="14">Lacks conserved residue(s) required for the propagation of feature annotation.</text>
</comment>
<evidence type="ECO:0000256" key="3">
    <source>
        <dbReference type="ARBA" id="ARBA00011964"/>
    </source>
</evidence>
<comment type="subcellular location">
    <subcellularLocation>
        <location evidence="1 14">Endoplasmic reticulum membrane</location>
        <topology evidence="1 14">Multi-pass membrane protein</topology>
    </subcellularLocation>
</comment>
<comment type="caution">
    <text evidence="16">The sequence shown here is derived from an EMBL/GenBank/DDBJ whole genome shotgun (WGS) entry which is preliminary data.</text>
</comment>
<dbReference type="EC" id="2.4.1.258" evidence="3 14"/>
<comment type="similarity">
    <text evidence="13">Belongs to the glycosyltransferase ALG3 family.</text>
</comment>
<dbReference type="OrthoDB" id="20028at2759"/>
<dbReference type="PANTHER" id="PTHR12646:SF0">
    <property type="entry name" value="DOL-P-MAN:MAN(5)GLCNAC(2)-PP-DOL ALPHA-1,3-MANNOSYLTRANSFERASE"/>
    <property type="match status" value="1"/>
</dbReference>
<dbReference type="EMBL" id="JAAAJB010000826">
    <property type="protein sequence ID" value="KAG0250723.1"/>
    <property type="molecule type" value="Genomic_DNA"/>
</dbReference>
<evidence type="ECO:0000256" key="9">
    <source>
        <dbReference type="ARBA" id="ARBA00022989"/>
    </source>
</evidence>
<evidence type="ECO:0000256" key="15">
    <source>
        <dbReference type="SAM" id="SignalP"/>
    </source>
</evidence>
<dbReference type="Proteomes" id="UP000807716">
    <property type="component" value="Unassembled WGS sequence"/>
</dbReference>
<dbReference type="GO" id="GO:0005789">
    <property type="term" value="C:endoplasmic reticulum membrane"/>
    <property type="evidence" value="ECO:0007669"/>
    <property type="project" value="UniProtKB-SubCell"/>
</dbReference>
<evidence type="ECO:0000256" key="1">
    <source>
        <dbReference type="ARBA" id="ARBA00004477"/>
    </source>
</evidence>
<gene>
    <name evidence="16" type="ORF">DFQ27_009232</name>
</gene>
<evidence type="ECO:0000313" key="17">
    <source>
        <dbReference type="Proteomes" id="UP000807716"/>
    </source>
</evidence>
<evidence type="ECO:0000256" key="4">
    <source>
        <dbReference type="ARBA" id="ARBA00015561"/>
    </source>
</evidence>
<accession>A0A9P6PQH8</accession>
<keyword evidence="7 14" id="KW-0812">Transmembrane</keyword>
<evidence type="ECO:0000313" key="16">
    <source>
        <dbReference type="EMBL" id="KAG0250723.1"/>
    </source>
</evidence>
<feature type="signal peptide" evidence="15">
    <location>
        <begin position="1"/>
        <end position="19"/>
    </location>
</feature>
<evidence type="ECO:0000256" key="6">
    <source>
        <dbReference type="ARBA" id="ARBA00022679"/>
    </source>
</evidence>
<keyword evidence="15" id="KW-0732">Signal</keyword>
<keyword evidence="5 14" id="KW-0328">Glycosyltransferase</keyword>
<protein>
    <recommendedName>
        <fullName evidence="4 14">Dol-P-Man:Man(5)GlcNAc(2)-PP-Dol alpha-1,3-mannosyltransferase</fullName>
        <ecNumber evidence="3 14">2.4.1.258</ecNumber>
    </recommendedName>
    <alternativeName>
        <fullName evidence="14">Dol-P-Man-dependent alpha(1-3)-mannosyltransferase</fullName>
    </alternativeName>
</protein>
<sequence>MNILLFFPAFGFLLWEAVGASGTMVQLAIIVLLQVLVSLPFTLHHADSYLSRAFEFSRVFMYEWTVNWKMLPESIFLSKPLALMLLASHALVLLAFLHYRWGRRMEAGQSSGVVTAFVRGWTATEAMLQRRRQQQSWPEQVVTMLWTSNFMGIVFSRSLHYQFYSWYAMTVPYLLWRARFFESFSSSSKTTSATSTSTTTTSAYLSSTVGVGVRLVIWALIEWSWNIFPATGTSSTVLLACHLVLLAGLWRAH</sequence>
<keyword evidence="17" id="KW-1185">Reference proteome</keyword>
<dbReference type="GO" id="GO:0052925">
    <property type="term" value="F:dol-P-Man:Man(5)GlcNAc(2)-PP-Dol alpha-1,3-mannosyltransferase activity"/>
    <property type="evidence" value="ECO:0007669"/>
    <property type="project" value="UniProtKB-EC"/>
</dbReference>
<evidence type="ECO:0000256" key="13">
    <source>
        <dbReference type="ARBA" id="ARBA00093457"/>
    </source>
</evidence>
<dbReference type="Pfam" id="PF05208">
    <property type="entry name" value="ALG3"/>
    <property type="match status" value="1"/>
</dbReference>
<evidence type="ECO:0000256" key="8">
    <source>
        <dbReference type="ARBA" id="ARBA00022824"/>
    </source>
</evidence>
<dbReference type="AlphaFoldDB" id="A0A9P6PQH8"/>
<evidence type="ECO:0000256" key="14">
    <source>
        <dbReference type="RuleBase" id="RU364047"/>
    </source>
</evidence>
<evidence type="ECO:0000256" key="11">
    <source>
        <dbReference type="ARBA" id="ARBA00044743"/>
    </source>
</evidence>
<feature type="transmembrane region" description="Helical" evidence="14">
    <location>
        <begin position="227"/>
        <end position="250"/>
    </location>
</feature>
<feature type="chain" id="PRO_5040330733" description="Dol-P-Man:Man(5)GlcNAc(2)-PP-Dol alpha-1,3-mannosyltransferase" evidence="15">
    <location>
        <begin position="20"/>
        <end position="253"/>
    </location>
</feature>
<evidence type="ECO:0000256" key="10">
    <source>
        <dbReference type="ARBA" id="ARBA00023136"/>
    </source>
</evidence>
<evidence type="ECO:0000256" key="7">
    <source>
        <dbReference type="ARBA" id="ARBA00022692"/>
    </source>
</evidence>
<feature type="transmembrane region" description="Helical" evidence="14">
    <location>
        <begin position="81"/>
        <end position="99"/>
    </location>
</feature>
<keyword evidence="9 14" id="KW-1133">Transmembrane helix</keyword>
<comment type="function">
    <text evidence="11 14">Dol-P-Man:Man(5)GlcNAc(2)-PP-Dol alpha-1,3-mannosyltransferase that operates in the biosynthetic pathway of dolichol-linked oligosaccharides, the glycan precursors employed in protein asparagine (N)-glycosylation. The assembly of dolichol-linked oligosaccharides begins on the cytosolic side of the endoplasmic reticulum membrane and finishes in its lumen. The sequential addition of sugars to dolichol pyrophosphate produces dolichol-linked oligosaccharides containing fourteen sugars, including two GlcNAcs, nine mannoses and three glucoses. Once assembled, the oligosaccharide is transferred from the lipid to nascent proteins by oligosaccharyltransferases. In the lumen of the endoplasmic reticulum, adds the first dolichyl beta-D-mannosyl phosphate derived mannose in an alpha-1,3 linkage to Man(5)GlcNAc(2)-PP-dolichol to produce Man(6)GlcNAc(2)-PP-dolichol.</text>
</comment>
<comment type="catalytic activity">
    <reaction evidence="12 14">
        <text>an alpha-D-Man-(1-&gt;2)-alpha-D-Man-(1-&gt;2)-alpha-D-Man-(1-&gt;3)-[alpha-D-Man-(1-&gt;6)]-beta-D-Man-(1-&gt;4)-beta-D-GlcNAc-(1-&gt;4)-alpha-D-GlcNAc-diphospho-di-trans,poly-cis-dolichol + a di-trans,poly-cis-dolichyl beta-D-mannosyl phosphate = an alpha-D-Man-(1-&gt;2)-alpha-D-Man-(1-&gt;2)-alpha-D-Man-(1-&gt;3)-[alpha-D-Man-(1-&gt;3)-alpha-D-Man-(1-&gt;6)]-beta-D-Man-(1-&gt;4)-beta-D-GlcNAc-(1-&gt;4)-alpha-D-GlcNAc-diphospho-di-trans,poly-cis-dolichol + a di-trans,poly-cis-dolichyl phosphate + H(+)</text>
        <dbReference type="Rhea" id="RHEA:29527"/>
        <dbReference type="Rhea" id="RHEA-COMP:19498"/>
        <dbReference type="Rhea" id="RHEA-COMP:19501"/>
        <dbReference type="Rhea" id="RHEA-COMP:19516"/>
        <dbReference type="Rhea" id="RHEA-COMP:19517"/>
        <dbReference type="ChEBI" id="CHEBI:15378"/>
        <dbReference type="ChEBI" id="CHEBI:57683"/>
        <dbReference type="ChEBI" id="CHEBI:58211"/>
        <dbReference type="ChEBI" id="CHEBI:132515"/>
        <dbReference type="ChEBI" id="CHEBI:132516"/>
        <dbReference type="EC" id="2.4.1.258"/>
    </reaction>
    <physiologicalReaction direction="left-to-right" evidence="12 14">
        <dbReference type="Rhea" id="RHEA:29528"/>
    </physiologicalReaction>
</comment>
<proteinExistence type="inferred from homology"/>
<feature type="transmembrane region" description="Helical" evidence="14">
    <location>
        <begin position="201"/>
        <end position="221"/>
    </location>
</feature>
<evidence type="ECO:0000256" key="12">
    <source>
        <dbReference type="ARBA" id="ARBA00049506"/>
    </source>
</evidence>
<dbReference type="PANTHER" id="PTHR12646">
    <property type="entry name" value="NOT56 - RELATED"/>
    <property type="match status" value="1"/>
</dbReference>